<accession>A0AAD9ZER8</accession>
<name>A0AAD9ZER8_9LECA</name>
<feature type="compositionally biased region" description="Low complexity" evidence="1">
    <location>
        <begin position="905"/>
        <end position="915"/>
    </location>
</feature>
<comment type="caution">
    <text evidence="2">The sequence shown here is derived from an EMBL/GenBank/DDBJ whole genome shotgun (WGS) entry which is preliminary data.</text>
</comment>
<feature type="compositionally biased region" description="Polar residues" evidence="1">
    <location>
        <begin position="486"/>
        <end position="504"/>
    </location>
</feature>
<dbReference type="SUPFAM" id="SSF50729">
    <property type="entry name" value="PH domain-like"/>
    <property type="match status" value="1"/>
</dbReference>
<evidence type="ECO:0000313" key="2">
    <source>
        <dbReference type="EMBL" id="KAK3176573.1"/>
    </source>
</evidence>
<dbReference type="AlphaFoldDB" id="A0AAD9ZER8"/>
<evidence type="ECO:0000256" key="1">
    <source>
        <dbReference type="SAM" id="MobiDB-lite"/>
    </source>
</evidence>
<feature type="compositionally biased region" description="Pro residues" evidence="1">
    <location>
        <begin position="706"/>
        <end position="722"/>
    </location>
</feature>
<feature type="compositionally biased region" description="Polar residues" evidence="1">
    <location>
        <begin position="104"/>
        <end position="114"/>
    </location>
</feature>
<feature type="compositionally biased region" description="Pro residues" evidence="1">
    <location>
        <begin position="751"/>
        <end position="763"/>
    </location>
</feature>
<feature type="region of interest" description="Disordered" evidence="1">
    <location>
        <begin position="195"/>
        <end position="221"/>
    </location>
</feature>
<feature type="region of interest" description="Disordered" evidence="1">
    <location>
        <begin position="859"/>
        <end position="925"/>
    </location>
</feature>
<gene>
    <name evidence="2" type="ORF">OEA41_007896</name>
</gene>
<evidence type="ECO:0000313" key="3">
    <source>
        <dbReference type="Proteomes" id="UP001276659"/>
    </source>
</evidence>
<feature type="region of interest" description="Disordered" evidence="1">
    <location>
        <begin position="486"/>
        <end position="513"/>
    </location>
</feature>
<keyword evidence="3" id="KW-1185">Reference proteome</keyword>
<dbReference type="EMBL" id="JASNWA010000004">
    <property type="protein sequence ID" value="KAK3176573.1"/>
    <property type="molecule type" value="Genomic_DNA"/>
</dbReference>
<feature type="compositionally biased region" description="Polar residues" evidence="1">
    <location>
        <begin position="199"/>
        <end position="212"/>
    </location>
</feature>
<feature type="compositionally biased region" description="Pro residues" evidence="1">
    <location>
        <begin position="863"/>
        <end position="883"/>
    </location>
</feature>
<feature type="compositionally biased region" description="Basic and acidic residues" evidence="1">
    <location>
        <begin position="350"/>
        <end position="359"/>
    </location>
</feature>
<protein>
    <recommendedName>
        <fullName evidence="4">PH domain-containing protein</fullName>
    </recommendedName>
</protein>
<evidence type="ECO:0008006" key="4">
    <source>
        <dbReference type="Google" id="ProtNLM"/>
    </source>
</evidence>
<feature type="region of interest" description="Disordered" evidence="1">
    <location>
        <begin position="646"/>
        <end position="825"/>
    </location>
</feature>
<dbReference type="Proteomes" id="UP001276659">
    <property type="component" value="Unassembled WGS sequence"/>
</dbReference>
<feature type="region of interest" description="Disordered" evidence="1">
    <location>
        <begin position="350"/>
        <end position="397"/>
    </location>
</feature>
<feature type="compositionally biased region" description="Low complexity" evidence="1">
    <location>
        <begin position="764"/>
        <end position="778"/>
    </location>
</feature>
<feature type="compositionally biased region" description="Low complexity" evidence="1">
    <location>
        <begin position="646"/>
        <end position="670"/>
    </location>
</feature>
<feature type="region of interest" description="Disordered" evidence="1">
    <location>
        <begin position="567"/>
        <end position="630"/>
    </location>
</feature>
<organism evidence="2 3">
    <name type="scientific">Lepraria neglecta</name>
    <dbReference type="NCBI Taxonomy" id="209136"/>
    <lineage>
        <taxon>Eukaryota</taxon>
        <taxon>Fungi</taxon>
        <taxon>Dikarya</taxon>
        <taxon>Ascomycota</taxon>
        <taxon>Pezizomycotina</taxon>
        <taxon>Lecanoromycetes</taxon>
        <taxon>OSLEUM clade</taxon>
        <taxon>Lecanoromycetidae</taxon>
        <taxon>Lecanorales</taxon>
        <taxon>Lecanorineae</taxon>
        <taxon>Stereocaulaceae</taxon>
        <taxon>Lepraria</taxon>
    </lineage>
</organism>
<feature type="compositionally biased region" description="Low complexity" evidence="1">
    <location>
        <begin position="592"/>
        <end position="607"/>
    </location>
</feature>
<sequence>MYQYPRNWGHLPPQQITFDTTQTYQKPNRPRPAEMFTETPGTLRNKHLSITPQTSTPKLNKRTSRFGLAGLFGRSKANLLENQREKLGTQWEEDGATERPSAGDTRTSHTTGRASPSLEFSALPEMEIPLRQRASKAALRSKPSFKRENSAGKPGPWSPPPLFQAYPQAVKHATLRIPTLSAEIILRLQYGRDADTNQRSDSYTPSLDTGNTQKEKKSKKWRTSDVLSKSNWSDKVFVLVTSGYVLQYAGDGTFDRLPEKIMPLSKDSAAFASDAIPGKPYVLQISQVSDEEGRLDTEASQSMFRKLGLKIESKRSTSCFFLVFESPEDMSCWLVTVRKEIEAMGGREYRPDEFRRPTTRDAAPQLQSRPSQRYLVKRDPNRFSGMHREPSSDESHDNKIKANEEYMVKVNFNQFPEKDRDLLSDESLRENINIKKRSALVTEPTPTATNRYSLVTQRSMESRSLSNTTASINQVYLDGLRESPRQSYASTSAKTVATSNDSSPCPSPAKFHPDSQDWTAYPYESRPMVSASSGNTRTSILPGPSFVKQEMTELRPAPRSFQLGSIPTQQHRRTLSPAAPNFSVPTFSKRYSSTTSAPSLSATKSTAQSPPLTLLHEPPSPPMIPEEADLVAKSAAPIELQHLRSSRALAASSASGTGTLLTPPHSSGSHDPPPASDGDRPYSRRFSSLEYSRGISPIQLSRQAPAPHPPPSTALPALPPGDRPARASLIPPPKTTLPVKSAKPSARYSMLPPPNTSLPPLPVIRPSSSSSTVPSKPTGLNSSLVQEKTRESGNSEFVQSRKLHRPISMQVRKNPAPEQPAPLPTQALRARNTNASPLRIELPTSPILFKNEFYAEGLTPVDVPSPPKPNREPPLPPPPPPQQPQVEIRKTTPRMGREPPPVSPPIRSRISITSPAESYFDSPAPHPFIPPIKVSERKFRGSLDGPWNAGYGIVPQRTFVDLSVHNF</sequence>
<feature type="region of interest" description="Disordered" evidence="1">
    <location>
        <begin position="88"/>
        <end position="162"/>
    </location>
</feature>
<reference evidence="2" key="1">
    <citation type="submission" date="2022-11" db="EMBL/GenBank/DDBJ databases">
        <title>Chromosomal genome sequence assembly and mating type (MAT) locus characterization of the leprose asexual lichenized fungus Lepraria neglecta (Nyl.) Erichsen.</title>
        <authorList>
            <person name="Allen J.L."/>
            <person name="Pfeffer B."/>
        </authorList>
    </citation>
    <scope>NUCLEOTIDE SEQUENCE</scope>
    <source>
        <strain evidence="2">Allen 5258</strain>
    </source>
</reference>
<feature type="compositionally biased region" description="Basic and acidic residues" evidence="1">
    <location>
        <begin position="376"/>
        <end position="397"/>
    </location>
</feature>
<proteinExistence type="predicted"/>